<dbReference type="PANTHER" id="PTHR32481">
    <property type="entry name" value="AMINOPEPTIDASE"/>
    <property type="match status" value="1"/>
</dbReference>
<feature type="binding site" evidence="8">
    <location>
        <position position="161"/>
    </location>
    <ligand>
        <name>Zn(2+)</name>
        <dbReference type="ChEBI" id="CHEBI:29105"/>
        <label>2</label>
    </ligand>
</feature>
<reference evidence="9" key="1">
    <citation type="journal article" date="2020" name="mSystems">
        <title>Genome- and Community-Level Interaction Insights into Carbon Utilization and Element Cycling Functions of Hydrothermarchaeota in Hydrothermal Sediment.</title>
        <authorList>
            <person name="Zhou Z."/>
            <person name="Liu Y."/>
            <person name="Xu W."/>
            <person name="Pan J."/>
            <person name="Luo Z.H."/>
            <person name="Li M."/>
        </authorList>
    </citation>
    <scope>NUCLEOTIDE SEQUENCE [LARGE SCALE GENOMIC DNA]</scope>
    <source>
        <strain evidence="9">SpSt-794</strain>
    </source>
</reference>
<dbReference type="InterPro" id="IPR008007">
    <property type="entry name" value="Peptidase_M42"/>
</dbReference>
<feature type="active site" description="Proton acceptor" evidence="7">
    <location>
        <position position="193"/>
    </location>
</feature>
<evidence type="ECO:0000256" key="3">
    <source>
        <dbReference type="ARBA" id="ARBA00022670"/>
    </source>
</evidence>
<keyword evidence="5" id="KW-0378">Hydrolase</keyword>
<evidence type="ECO:0000256" key="6">
    <source>
        <dbReference type="PIRNR" id="PIRNR001123"/>
    </source>
</evidence>
<protein>
    <submittedName>
        <fullName evidence="9">M42 family peptidase</fullName>
    </submittedName>
</protein>
<evidence type="ECO:0000256" key="8">
    <source>
        <dbReference type="PIRSR" id="PIRSR001123-2"/>
    </source>
</evidence>
<keyword evidence="4 8" id="KW-0479">Metal-binding</keyword>
<feature type="binding site" evidence="8">
    <location>
        <position position="60"/>
    </location>
    <ligand>
        <name>Zn(2+)</name>
        <dbReference type="ChEBI" id="CHEBI:29105"/>
        <label>1</label>
    </ligand>
</feature>
<feature type="binding site" evidence="8">
    <location>
        <position position="216"/>
    </location>
    <ligand>
        <name>Zn(2+)</name>
        <dbReference type="ChEBI" id="CHEBI:29105"/>
        <label>1</label>
    </ligand>
</feature>
<gene>
    <name evidence="9" type="ORF">ENV82_04070</name>
</gene>
<dbReference type="GO" id="GO:0006508">
    <property type="term" value="P:proteolysis"/>
    <property type="evidence" value="ECO:0007669"/>
    <property type="project" value="UniProtKB-KW"/>
</dbReference>
<dbReference type="Pfam" id="PF05343">
    <property type="entry name" value="Peptidase_M42"/>
    <property type="match status" value="1"/>
</dbReference>
<feature type="binding site" evidence="8">
    <location>
        <position position="194"/>
    </location>
    <ligand>
        <name>Zn(2+)</name>
        <dbReference type="ChEBI" id="CHEBI:29105"/>
        <label>2</label>
    </ligand>
</feature>
<feature type="binding site" evidence="8">
    <location>
        <position position="161"/>
    </location>
    <ligand>
        <name>Zn(2+)</name>
        <dbReference type="ChEBI" id="CHEBI:29105"/>
        <label>1</label>
    </ligand>
</feature>
<evidence type="ECO:0000256" key="5">
    <source>
        <dbReference type="ARBA" id="ARBA00022801"/>
    </source>
</evidence>
<dbReference type="SUPFAM" id="SSF101821">
    <property type="entry name" value="Aminopeptidase/glucanase lid domain"/>
    <property type="match status" value="1"/>
</dbReference>
<dbReference type="Gene3D" id="2.40.30.40">
    <property type="entry name" value="Peptidase M42, domain 2"/>
    <property type="match status" value="1"/>
</dbReference>
<dbReference type="GO" id="GO:0046872">
    <property type="term" value="F:metal ion binding"/>
    <property type="evidence" value="ECO:0007669"/>
    <property type="project" value="UniProtKB-UniRule"/>
</dbReference>
<comment type="caution">
    <text evidence="9">The sequence shown here is derived from an EMBL/GenBank/DDBJ whole genome shotgun (WGS) entry which is preliminary data.</text>
</comment>
<feature type="binding site" evidence="8">
    <location>
        <position position="302"/>
    </location>
    <ligand>
        <name>Zn(2+)</name>
        <dbReference type="ChEBI" id="CHEBI:29105"/>
        <label>2</label>
    </ligand>
</feature>
<dbReference type="InterPro" id="IPR051464">
    <property type="entry name" value="Peptidase_M42_aminopept"/>
</dbReference>
<name>A0A7C4TY53_9BACT</name>
<comment type="similarity">
    <text evidence="1 6">Belongs to the peptidase M42 family.</text>
</comment>
<dbReference type="Gene3D" id="3.40.630.10">
    <property type="entry name" value="Zn peptidases"/>
    <property type="match status" value="1"/>
</dbReference>
<dbReference type="PIRSF" id="PIRSF001123">
    <property type="entry name" value="PepA_GA"/>
    <property type="match status" value="1"/>
</dbReference>
<evidence type="ECO:0000256" key="7">
    <source>
        <dbReference type="PIRSR" id="PIRSR001123-1"/>
    </source>
</evidence>
<keyword evidence="3" id="KW-0645">Protease</keyword>
<proteinExistence type="inferred from homology"/>
<comment type="cofactor">
    <cofactor evidence="8">
        <name>a divalent metal cation</name>
        <dbReference type="ChEBI" id="CHEBI:60240"/>
    </cofactor>
    <text evidence="8">Binds 2 divalent metal cations per subunit.</text>
</comment>
<sequence length="326" mass="36220">MKEVLEKLVRAFGVSSKEERVRSVIREELSNYDFEISEDKFGNLIVHVPHDGPKLMLASHLDSVGVMVTDIDKNGLVRFAPVGDIKAHFLLGTQILFENGVEGMVYCDDKELQDIKNEHLFIDIGARSKKEALSLVQIGSGGIFSPHMYFSKDRVISPSLDDRIGCGILVEVLKNVKKKNLRFDLYAVFTVEEEVGVKGARTSTYEITPDIGIVVDVTPALDFVEPKRNAIELGKGPAIKVMDGRMITNMEVRETLVNVARKNEIPFQLEVVTTGTTDAFAMQITKEGVRTGAISIPARYIHTQGEVVDLNDVKNAISLLINYIEK</sequence>
<evidence type="ECO:0000313" key="9">
    <source>
        <dbReference type="EMBL" id="HGW60586.1"/>
    </source>
</evidence>
<dbReference type="PANTHER" id="PTHR32481:SF0">
    <property type="entry name" value="AMINOPEPTIDASE YPDE-RELATED"/>
    <property type="match status" value="1"/>
</dbReference>
<keyword evidence="2" id="KW-0031">Aminopeptidase</keyword>
<dbReference type="SUPFAM" id="SSF53187">
    <property type="entry name" value="Zn-dependent exopeptidases"/>
    <property type="match status" value="1"/>
</dbReference>
<organism evidence="9">
    <name type="scientific">Caldisericum exile</name>
    <dbReference type="NCBI Taxonomy" id="693075"/>
    <lineage>
        <taxon>Bacteria</taxon>
        <taxon>Pseudomonadati</taxon>
        <taxon>Caldisericota/Cryosericota group</taxon>
        <taxon>Caldisericota</taxon>
        <taxon>Caldisericia</taxon>
        <taxon>Caldisericales</taxon>
        <taxon>Caldisericaceae</taxon>
        <taxon>Caldisericum</taxon>
    </lineage>
</organism>
<accession>A0A7C4TY53</accession>
<dbReference type="EMBL" id="DTHV01000131">
    <property type="protein sequence ID" value="HGW60586.1"/>
    <property type="molecule type" value="Genomic_DNA"/>
</dbReference>
<dbReference type="InterPro" id="IPR023367">
    <property type="entry name" value="Peptidase_M42_dom2"/>
</dbReference>
<evidence type="ECO:0000256" key="4">
    <source>
        <dbReference type="ARBA" id="ARBA00022723"/>
    </source>
</evidence>
<evidence type="ECO:0000256" key="2">
    <source>
        <dbReference type="ARBA" id="ARBA00022438"/>
    </source>
</evidence>
<evidence type="ECO:0000256" key="1">
    <source>
        <dbReference type="ARBA" id="ARBA00006272"/>
    </source>
</evidence>
<dbReference type="GO" id="GO:0004177">
    <property type="term" value="F:aminopeptidase activity"/>
    <property type="evidence" value="ECO:0007669"/>
    <property type="project" value="UniProtKB-UniRule"/>
</dbReference>
<dbReference type="AlphaFoldDB" id="A0A7C4TY53"/>